<accession>A0A7J5ZR12</accession>
<evidence type="ECO:0000313" key="2">
    <source>
        <dbReference type="EMBL" id="KAF4073094.1"/>
    </source>
</evidence>
<name>A0A7J5ZR12_AMEME</name>
<proteinExistence type="predicted"/>
<sequence length="123" mass="13843">MPEVSFGETGLCSRIRIPKPMCVISGAPADQLTHGEMGESALSWEKIPALQQPLLSHSRPRYDRTREDCIRSGFSFLHLRGRRSNLEEERNYCITVSSEARRFDSGDGAMEREHAHPATSNQV</sequence>
<keyword evidence="3" id="KW-1185">Reference proteome</keyword>
<dbReference type="EMBL" id="JAAGNN010000024">
    <property type="protein sequence ID" value="KAF4073094.1"/>
    <property type="molecule type" value="Genomic_DNA"/>
</dbReference>
<evidence type="ECO:0000256" key="1">
    <source>
        <dbReference type="SAM" id="MobiDB-lite"/>
    </source>
</evidence>
<evidence type="ECO:0000313" key="3">
    <source>
        <dbReference type="Proteomes" id="UP000593565"/>
    </source>
</evidence>
<dbReference type="AlphaFoldDB" id="A0A7J5ZR12"/>
<protein>
    <submittedName>
        <fullName evidence="2">Uncharacterized protein</fullName>
    </submittedName>
</protein>
<dbReference type="Proteomes" id="UP000593565">
    <property type="component" value="Unassembled WGS sequence"/>
</dbReference>
<feature type="region of interest" description="Disordered" evidence="1">
    <location>
        <begin position="103"/>
        <end position="123"/>
    </location>
</feature>
<feature type="compositionally biased region" description="Basic and acidic residues" evidence="1">
    <location>
        <begin position="103"/>
        <end position="116"/>
    </location>
</feature>
<gene>
    <name evidence="2" type="ORF">AMELA_G00254790</name>
</gene>
<comment type="caution">
    <text evidence="2">The sequence shown here is derived from an EMBL/GenBank/DDBJ whole genome shotgun (WGS) entry which is preliminary data.</text>
</comment>
<organism evidence="2 3">
    <name type="scientific">Ameiurus melas</name>
    <name type="common">Black bullhead</name>
    <name type="synonym">Silurus melas</name>
    <dbReference type="NCBI Taxonomy" id="219545"/>
    <lineage>
        <taxon>Eukaryota</taxon>
        <taxon>Metazoa</taxon>
        <taxon>Chordata</taxon>
        <taxon>Craniata</taxon>
        <taxon>Vertebrata</taxon>
        <taxon>Euteleostomi</taxon>
        <taxon>Actinopterygii</taxon>
        <taxon>Neopterygii</taxon>
        <taxon>Teleostei</taxon>
        <taxon>Ostariophysi</taxon>
        <taxon>Siluriformes</taxon>
        <taxon>Ictaluridae</taxon>
        <taxon>Ameiurus</taxon>
    </lineage>
</organism>
<reference evidence="2 3" key="1">
    <citation type="submission" date="2020-02" db="EMBL/GenBank/DDBJ databases">
        <title>A chromosome-scale genome assembly of the black bullhead catfish (Ameiurus melas).</title>
        <authorList>
            <person name="Wen M."/>
            <person name="Zham M."/>
            <person name="Cabau C."/>
            <person name="Klopp C."/>
            <person name="Donnadieu C."/>
            <person name="Roques C."/>
            <person name="Bouchez O."/>
            <person name="Lampietro C."/>
            <person name="Jouanno E."/>
            <person name="Herpin A."/>
            <person name="Louis A."/>
            <person name="Berthelot C."/>
            <person name="Parey E."/>
            <person name="Roest-Crollius H."/>
            <person name="Braasch I."/>
            <person name="Postlethwait J."/>
            <person name="Robinson-Rechavi M."/>
            <person name="Echchiki A."/>
            <person name="Begum T."/>
            <person name="Montfort J."/>
            <person name="Schartl M."/>
            <person name="Bobe J."/>
            <person name="Guiguen Y."/>
        </authorList>
    </citation>
    <scope>NUCLEOTIDE SEQUENCE [LARGE SCALE GENOMIC DNA]</scope>
    <source>
        <strain evidence="2">M_S1</strain>
        <tissue evidence="2">Blood</tissue>
    </source>
</reference>